<evidence type="ECO:0000313" key="4">
    <source>
        <dbReference type="Proteomes" id="UP000245845"/>
    </source>
</evidence>
<dbReference type="GO" id="GO:0016410">
    <property type="term" value="F:N-acyltransferase activity"/>
    <property type="evidence" value="ECO:0007669"/>
    <property type="project" value="TreeGrafter"/>
</dbReference>
<dbReference type="PANTHER" id="PTHR31438:SF1">
    <property type="entry name" value="LYSINE N-ACYLTRANSFERASE C17G9.06C-RELATED"/>
    <property type="match status" value="1"/>
</dbReference>
<dbReference type="RefSeq" id="WP_242996077.1">
    <property type="nucleotide sequence ID" value="NZ_QGDL01000008.1"/>
</dbReference>
<dbReference type="Proteomes" id="UP000245845">
    <property type="component" value="Unassembled WGS sequence"/>
</dbReference>
<evidence type="ECO:0000259" key="2">
    <source>
        <dbReference type="PROSITE" id="PS51186"/>
    </source>
</evidence>
<sequence length="164" mass="19138">MRKVVKEDMIQLRKMEQTDLPVFKKWLYTPHVARWYHDPLDWIHEVEEQDGEFCWIHHFIVEHEGQPIGFCQYYACKDSDELWGGYTALGGSYSIDYMIGEFDCLRNGFGKMIVTDLTDRIAFHPDAKRIVVQPEPENKASCGLLLSCGFVLDTEKEIYVKLLA</sequence>
<dbReference type="InterPro" id="IPR000182">
    <property type="entry name" value="GNAT_dom"/>
</dbReference>
<accession>A0A2Y9BEC2</accession>
<dbReference type="InterPro" id="IPR016181">
    <property type="entry name" value="Acyl_CoA_acyltransferase"/>
</dbReference>
<evidence type="ECO:0000313" key="3">
    <source>
        <dbReference type="EMBL" id="PWJ28487.1"/>
    </source>
</evidence>
<keyword evidence="4" id="KW-1185">Reference proteome</keyword>
<comment type="caution">
    <text evidence="3">The sequence shown here is derived from an EMBL/GenBank/DDBJ whole genome shotgun (WGS) entry which is preliminary data.</text>
</comment>
<feature type="domain" description="N-acetyltransferase" evidence="2">
    <location>
        <begin position="10"/>
        <end position="164"/>
    </location>
</feature>
<protein>
    <submittedName>
        <fullName evidence="3">RimJ/RimL family protein N-acetyltransferase</fullName>
    </submittedName>
</protein>
<dbReference type="SUPFAM" id="SSF55729">
    <property type="entry name" value="Acyl-CoA N-acyltransferases (Nat)"/>
    <property type="match status" value="1"/>
</dbReference>
<keyword evidence="1" id="KW-0046">Antibiotic resistance</keyword>
<evidence type="ECO:0000256" key="1">
    <source>
        <dbReference type="ARBA" id="ARBA00023251"/>
    </source>
</evidence>
<dbReference type="GO" id="GO:0046677">
    <property type="term" value="P:response to antibiotic"/>
    <property type="evidence" value="ECO:0007669"/>
    <property type="project" value="UniProtKB-KW"/>
</dbReference>
<reference evidence="3 4" key="1">
    <citation type="submission" date="2018-05" db="EMBL/GenBank/DDBJ databases">
        <title>The Hungate 1000. A catalogue of reference genomes from the rumen microbiome.</title>
        <authorList>
            <person name="Kelly W."/>
        </authorList>
    </citation>
    <scope>NUCLEOTIDE SEQUENCE [LARGE SCALE GENOMIC DNA]</scope>
    <source>
        <strain evidence="3 4">NLAE-zl-C242</strain>
    </source>
</reference>
<dbReference type="PANTHER" id="PTHR31438">
    <property type="entry name" value="LYSINE N-ACYLTRANSFERASE C17G9.06C-RELATED"/>
    <property type="match status" value="1"/>
</dbReference>
<name>A0A2Y9BEC2_9FIRM</name>
<dbReference type="PROSITE" id="PS51186">
    <property type="entry name" value="GNAT"/>
    <property type="match status" value="1"/>
</dbReference>
<proteinExistence type="predicted"/>
<dbReference type="Gene3D" id="3.40.630.30">
    <property type="match status" value="1"/>
</dbReference>
<dbReference type="Pfam" id="PF13523">
    <property type="entry name" value="Acetyltransf_8"/>
    <property type="match status" value="1"/>
</dbReference>
<organism evidence="3 4">
    <name type="scientific">Faecalicatena orotica</name>
    <dbReference type="NCBI Taxonomy" id="1544"/>
    <lineage>
        <taxon>Bacteria</taxon>
        <taxon>Bacillati</taxon>
        <taxon>Bacillota</taxon>
        <taxon>Clostridia</taxon>
        <taxon>Lachnospirales</taxon>
        <taxon>Lachnospiraceae</taxon>
        <taxon>Faecalicatena</taxon>
    </lineage>
</organism>
<dbReference type="EMBL" id="QGDL01000008">
    <property type="protein sequence ID" value="PWJ28487.1"/>
    <property type="molecule type" value="Genomic_DNA"/>
</dbReference>
<keyword evidence="3" id="KW-0808">Transferase</keyword>
<dbReference type="AlphaFoldDB" id="A0A2Y9BEC2"/>
<gene>
    <name evidence="3" type="ORF">A8806_1082</name>
</gene>